<geneLocation type="plasmid" evidence="1">
    <name>pAlCFBP5473</name>
</geneLocation>
<dbReference type="Proteomes" id="UP000298545">
    <property type="component" value="Plasmid pAlCFBP5473"/>
</dbReference>
<name>A0A4D7E5L7_9HYPH</name>
<keyword evidence="1" id="KW-0614">Plasmid</keyword>
<organism evidence="1 3">
    <name type="scientific">Agrobacterium larrymoorei</name>
    <dbReference type="NCBI Taxonomy" id="160699"/>
    <lineage>
        <taxon>Bacteria</taxon>
        <taxon>Pseudomonadati</taxon>
        <taxon>Pseudomonadota</taxon>
        <taxon>Alphaproteobacteria</taxon>
        <taxon>Hyphomicrobiales</taxon>
        <taxon>Rhizobiaceae</taxon>
        <taxon>Rhizobium/Agrobacterium group</taxon>
        <taxon>Agrobacterium</taxon>
    </lineage>
</organism>
<geneLocation type="plasmid" evidence="2 4">
    <name>unnamed1</name>
</geneLocation>
<accession>A0A4D7E5L7</accession>
<dbReference type="RefSeq" id="WP_136954418.1">
    <property type="nucleotide sequence ID" value="NZ_CP039693.1"/>
</dbReference>
<dbReference type="KEGG" id="alf:CFBP5473_21210"/>
<proteinExistence type="predicted"/>
<reference evidence="2 4" key="2">
    <citation type="submission" date="2021-03" db="EMBL/GenBank/DDBJ databases">
        <title>Rapid diversification of plasmids in a genus of pathogenic and nitrogen fixing bacteria.</title>
        <authorList>
            <person name="Weisberg A.J."/>
            <person name="Miller M."/>
            <person name="Ream W."/>
            <person name="Grunwald N.J."/>
            <person name="Chang J.H."/>
        </authorList>
    </citation>
    <scope>NUCLEOTIDE SEQUENCE [LARGE SCALE GENOMIC DNA]</scope>
    <source>
        <strain evidence="2 4">AF3.44</strain>
        <plasmid evidence="2 4">unnamed1</plasmid>
    </source>
</reference>
<dbReference type="EMBL" id="CP072170">
    <property type="protein sequence ID" value="QYA10527.1"/>
    <property type="molecule type" value="Genomic_DNA"/>
</dbReference>
<sequence>MRIGIGTLPIFMLTNPPARETHKDYIGGGNYYPPAVRKIVKPNDFAVFAQPKHADALSAERSPSPSEGSWLSFAGMDDRSKPVTYCLKMVIW</sequence>
<dbReference type="OrthoDB" id="7847296at2"/>
<evidence type="ECO:0000313" key="1">
    <source>
        <dbReference type="EMBL" id="QCJ00531.1"/>
    </source>
</evidence>
<keyword evidence="4" id="KW-1185">Reference proteome</keyword>
<dbReference type="Proteomes" id="UP000826513">
    <property type="component" value="Plasmid unnamed1"/>
</dbReference>
<reference evidence="1 3" key="1">
    <citation type="submission" date="2019-04" db="EMBL/GenBank/DDBJ databases">
        <title>Complete genome sequence of Agrobacterium larrymoorei CFBP5473.</title>
        <authorList>
            <person name="Haryono M."/>
            <person name="Chou L."/>
            <person name="Lin Y.-C."/>
            <person name="Lai E.-M."/>
            <person name="Kuo C.-H."/>
        </authorList>
    </citation>
    <scope>NUCLEOTIDE SEQUENCE [LARGE SCALE GENOMIC DNA]</scope>
    <source>
        <strain evidence="1 3">CFBP5473</strain>
        <plasmid evidence="3">palcfbp5473</plasmid>
        <plasmid evidence="1">pAlCFBP5473</plasmid>
    </source>
</reference>
<evidence type="ECO:0000313" key="3">
    <source>
        <dbReference type="Proteomes" id="UP000298545"/>
    </source>
</evidence>
<dbReference type="EMBL" id="CP039693">
    <property type="protein sequence ID" value="QCJ00531.1"/>
    <property type="molecule type" value="Genomic_DNA"/>
</dbReference>
<protein>
    <submittedName>
        <fullName evidence="1">Uncharacterized protein</fullName>
    </submittedName>
</protein>
<evidence type="ECO:0000313" key="4">
    <source>
        <dbReference type="Proteomes" id="UP000826513"/>
    </source>
</evidence>
<dbReference type="AlphaFoldDB" id="A0A4D7E5L7"/>
<gene>
    <name evidence="1" type="ORF">CFBP5473_21210</name>
    <name evidence="2" type="ORF">J5285_25350</name>
</gene>
<evidence type="ECO:0000313" key="2">
    <source>
        <dbReference type="EMBL" id="QYA10527.1"/>
    </source>
</evidence>
<geneLocation type="plasmid" evidence="3">
    <name>palcfbp5473</name>
</geneLocation>